<dbReference type="GO" id="GO:0046872">
    <property type="term" value="F:metal ion binding"/>
    <property type="evidence" value="ECO:0007669"/>
    <property type="project" value="UniProtKB-KW"/>
</dbReference>
<feature type="region of interest" description="Disordered" evidence="6">
    <location>
        <begin position="1"/>
        <end position="26"/>
    </location>
</feature>
<protein>
    <submittedName>
        <fullName evidence="7">Alpha-dioxygenase</fullName>
    </submittedName>
</protein>
<evidence type="ECO:0000256" key="4">
    <source>
        <dbReference type="ARBA" id="ARBA00023002"/>
    </source>
</evidence>
<evidence type="ECO:0000256" key="1">
    <source>
        <dbReference type="ARBA" id="ARBA00022723"/>
    </source>
</evidence>
<dbReference type="InterPro" id="IPR050783">
    <property type="entry name" value="Oxylipin_biosynth_metab"/>
</dbReference>
<dbReference type="Pfam" id="PF03098">
    <property type="entry name" value="An_peroxidase"/>
    <property type="match status" value="1"/>
</dbReference>
<keyword evidence="5" id="KW-0408">Iron</keyword>
<dbReference type="AlphaFoldDB" id="D8LJL3"/>
<evidence type="ECO:0000313" key="8">
    <source>
        <dbReference type="Proteomes" id="UP000002630"/>
    </source>
</evidence>
<dbReference type="GO" id="GO:0016702">
    <property type="term" value="F:oxidoreductase activity, acting on single donors with incorporation of molecular oxygen, incorporation of two atoms of oxygen"/>
    <property type="evidence" value="ECO:0007669"/>
    <property type="project" value="TreeGrafter"/>
</dbReference>
<dbReference type="SUPFAM" id="SSF48113">
    <property type="entry name" value="Heme-dependent peroxidases"/>
    <property type="match status" value="1"/>
</dbReference>
<dbReference type="Proteomes" id="UP000002630">
    <property type="component" value="Linkage Group LG12"/>
</dbReference>
<name>D8LJL3_ECTSI</name>
<reference evidence="7 8" key="1">
    <citation type="journal article" date="2010" name="Nature">
        <title>The Ectocarpus genome and the independent evolution of multicellularity in brown algae.</title>
        <authorList>
            <person name="Cock J.M."/>
            <person name="Sterck L."/>
            <person name="Rouze P."/>
            <person name="Scornet D."/>
            <person name="Allen A.E."/>
            <person name="Amoutzias G."/>
            <person name="Anthouard V."/>
            <person name="Artiguenave F."/>
            <person name="Aury J.M."/>
            <person name="Badger J.H."/>
            <person name="Beszteri B."/>
            <person name="Billiau K."/>
            <person name="Bonnet E."/>
            <person name="Bothwell J.H."/>
            <person name="Bowler C."/>
            <person name="Boyen C."/>
            <person name="Brownlee C."/>
            <person name="Carrano C.J."/>
            <person name="Charrier B."/>
            <person name="Cho G.Y."/>
            <person name="Coelho S.M."/>
            <person name="Collen J."/>
            <person name="Corre E."/>
            <person name="Da Silva C."/>
            <person name="Delage L."/>
            <person name="Delaroque N."/>
            <person name="Dittami S.M."/>
            <person name="Doulbeau S."/>
            <person name="Elias M."/>
            <person name="Farnham G."/>
            <person name="Gachon C.M."/>
            <person name="Gschloessl B."/>
            <person name="Heesch S."/>
            <person name="Jabbari K."/>
            <person name="Jubin C."/>
            <person name="Kawai H."/>
            <person name="Kimura K."/>
            <person name="Kloareg B."/>
            <person name="Kupper F.C."/>
            <person name="Lang D."/>
            <person name="Le Bail A."/>
            <person name="Leblanc C."/>
            <person name="Lerouge P."/>
            <person name="Lohr M."/>
            <person name="Lopez P.J."/>
            <person name="Martens C."/>
            <person name="Maumus F."/>
            <person name="Michel G."/>
            <person name="Miranda-Saavedra D."/>
            <person name="Morales J."/>
            <person name="Moreau H."/>
            <person name="Motomura T."/>
            <person name="Nagasato C."/>
            <person name="Napoli C.A."/>
            <person name="Nelson D.R."/>
            <person name="Nyvall-Collen P."/>
            <person name="Peters A.F."/>
            <person name="Pommier C."/>
            <person name="Potin P."/>
            <person name="Poulain J."/>
            <person name="Quesneville H."/>
            <person name="Read B."/>
            <person name="Rensing S.A."/>
            <person name="Ritter A."/>
            <person name="Rousvoal S."/>
            <person name="Samanta M."/>
            <person name="Samson G."/>
            <person name="Schroeder D.C."/>
            <person name="Segurens B."/>
            <person name="Strittmatter M."/>
            <person name="Tonon T."/>
            <person name="Tregear J.W."/>
            <person name="Valentin K."/>
            <person name="von Dassow P."/>
            <person name="Yamagishi T."/>
            <person name="Van de Peer Y."/>
            <person name="Wincker P."/>
        </authorList>
    </citation>
    <scope>NUCLEOTIDE SEQUENCE [LARGE SCALE GENOMIC DNA]</scope>
    <source>
        <strain evidence="8">Ec32 / CCAP1310/4</strain>
    </source>
</reference>
<evidence type="ECO:0000256" key="6">
    <source>
        <dbReference type="SAM" id="MobiDB-lite"/>
    </source>
</evidence>
<dbReference type="InterPro" id="IPR037120">
    <property type="entry name" value="Haem_peroxidase_sf_animal"/>
</dbReference>
<dbReference type="EMBL" id="FN649737">
    <property type="protein sequence ID" value="CBN77040.1"/>
    <property type="molecule type" value="Genomic_DNA"/>
</dbReference>
<keyword evidence="3" id="KW-0223">Dioxygenase</keyword>
<keyword evidence="8" id="KW-1185">Reference proteome</keyword>
<accession>D8LJL3</accession>
<dbReference type="eggNOG" id="KOG2408">
    <property type="taxonomic scope" value="Eukaryota"/>
</dbReference>
<organism evidence="7 8">
    <name type="scientific">Ectocarpus siliculosus</name>
    <name type="common">Brown alga</name>
    <name type="synonym">Conferva siliculosa</name>
    <dbReference type="NCBI Taxonomy" id="2880"/>
    <lineage>
        <taxon>Eukaryota</taxon>
        <taxon>Sar</taxon>
        <taxon>Stramenopiles</taxon>
        <taxon>Ochrophyta</taxon>
        <taxon>PX clade</taxon>
        <taxon>Phaeophyceae</taxon>
        <taxon>Ectocarpales</taxon>
        <taxon>Ectocarpaceae</taxon>
        <taxon>Ectocarpus</taxon>
    </lineage>
</organism>
<dbReference type="Gene3D" id="1.10.640.10">
    <property type="entry name" value="Haem peroxidase domain superfamily, animal type"/>
    <property type="match status" value="1"/>
</dbReference>
<dbReference type="InParanoid" id="D8LJL3"/>
<dbReference type="GO" id="GO:0004601">
    <property type="term" value="F:peroxidase activity"/>
    <property type="evidence" value="ECO:0007669"/>
    <property type="project" value="InterPro"/>
</dbReference>
<dbReference type="InterPro" id="IPR019791">
    <property type="entry name" value="Haem_peroxidase_animal"/>
</dbReference>
<keyword evidence="4" id="KW-0560">Oxidoreductase</keyword>
<gene>
    <name evidence="7" type="primary">DOX</name>
    <name evidence="7" type="ORF">Esi_0026_0091</name>
</gene>
<dbReference type="GO" id="GO:0006631">
    <property type="term" value="P:fatty acid metabolic process"/>
    <property type="evidence" value="ECO:0007669"/>
    <property type="project" value="UniProtKB-ARBA"/>
</dbReference>
<sequence>MANYQSIDTRPAGMAPDASESLPRQPEKSCTDSCAISCLKCTDACFPWYKWPCQCGLVPLYMRRIFLNKFNLLPVDEVNPPVVPPPPAGGVPVYHRTVTGHYNELDCPAAGGANEALGRNCPGYAPGSRRENIPDPFLVAQKLLARRPSGPNKDFFKPAGAQLNVLAAAWIQAMVHDWVDHTEADPTELSGGAAHGCPMNKFKFKKTGATASTNNHQAYRNPRTHWWDVSFVYGSDEDTLRRTRTFEGGKILAGSDGVMDHTPEGNIASGDNKNSWVGVSLLQALFSMEHNSIADEIAAAHPTWNDEEIFRKARLGVSAIVAKVHTIDWTVELLKNPILRTAMRANWYGIIGE</sequence>
<dbReference type="OrthoDB" id="823504at2759"/>
<evidence type="ECO:0000256" key="2">
    <source>
        <dbReference type="ARBA" id="ARBA00022821"/>
    </source>
</evidence>
<dbReference type="PROSITE" id="PS50292">
    <property type="entry name" value="PEROXIDASE_3"/>
    <property type="match status" value="1"/>
</dbReference>
<evidence type="ECO:0000256" key="5">
    <source>
        <dbReference type="ARBA" id="ARBA00023004"/>
    </source>
</evidence>
<proteinExistence type="predicted"/>
<dbReference type="GO" id="GO:0006952">
    <property type="term" value="P:defense response"/>
    <property type="evidence" value="ECO:0007669"/>
    <property type="project" value="UniProtKB-KW"/>
</dbReference>
<keyword evidence="1" id="KW-0479">Metal-binding</keyword>
<evidence type="ECO:0000256" key="3">
    <source>
        <dbReference type="ARBA" id="ARBA00022964"/>
    </source>
</evidence>
<evidence type="ECO:0000313" key="7">
    <source>
        <dbReference type="EMBL" id="CBN77040.1"/>
    </source>
</evidence>
<dbReference type="InterPro" id="IPR010255">
    <property type="entry name" value="Haem_peroxidase_sf"/>
</dbReference>
<dbReference type="PANTHER" id="PTHR11903:SF11">
    <property type="entry name" value="ALPHA-DIOXYGENASE 1"/>
    <property type="match status" value="1"/>
</dbReference>
<dbReference type="GO" id="GO:0006979">
    <property type="term" value="P:response to oxidative stress"/>
    <property type="evidence" value="ECO:0007669"/>
    <property type="project" value="InterPro"/>
</dbReference>
<keyword evidence="2" id="KW-0611">Plant defense</keyword>
<dbReference type="STRING" id="2880.D8LJL3"/>
<dbReference type="PANTHER" id="PTHR11903">
    <property type="entry name" value="PROSTAGLANDIN G/H SYNTHASE"/>
    <property type="match status" value="1"/>
</dbReference>
<dbReference type="EMBL" id="FN648442">
    <property type="protein sequence ID" value="CBN77040.1"/>
    <property type="molecule type" value="Genomic_DNA"/>
</dbReference>
<dbReference type="GO" id="GO:0020037">
    <property type="term" value="F:heme binding"/>
    <property type="evidence" value="ECO:0007669"/>
    <property type="project" value="InterPro"/>
</dbReference>